<feature type="domain" description="Glycoside hydrolase family 3 N-terminal" evidence="3">
    <location>
        <begin position="42"/>
        <end position="102"/>
    </location>
</feature>
<organism evidence="4 5">
    <name type="scientific">Bittarella massiliensis</name>
    <name type="common">ex Durand et al. 2017</name>
    <dbReference type="NCBI Taxonomy" id="1720313"/>
    <lineage>
        <taxon>Bacteria</taxon>
        <taxon>Bacillati</taxon>
        <taxon>Bacillota</taxon>
        <taxon>Clostridia</taxon>
        <taxon>Eubacteriales</taxon>
        <taxon>Oscillospiraceae</taxon>
        <taxon>Bittarella (ex Durand et al. 2017)</taxon>
    </lineage>
</organism>
<evidence type="ECO:0000256" key="2">
    <source>
        <dbReference type="ARBA" id="ARBA00022801"/>
    </source>
</evidence>
<dbReference type="GO" id="GO:0004553">
    <property type="term" value="F:hydrolase activity, hydrolyzing O-glycosyl compounds"/>
    <property type="evidence" value="ECO:0007669"/>
    <property type="project" value="InterPro"/>
</dbReference>
<dbReference type="Gene3D" id="3.20.20.300">
    <property type="entry name" value="Glycoside hydrolase, family 3, N-terminal domain"/>
    <property type="match status" value="1"/>
</dbReference>
<dbReference type="InterPro" id="IPR017853">
    <property type="entry name" value="GH"/>
</dbReference>
<comment type="similarity">
    <text evidence="1">Belongs to the glycosyl hydrolase 3 family.</text>
</comment>
<dbReference type="InterPro" id="IPR050288">
    <property type="entry name" value="Cellulose_deg_GH3"/>
</dbReference>
<accession>A0AAW5KCX7</accession>
<dbReference type="EMBL" id="JANGAB010000278">
    <property type="protein sequence ID" value="MCQ4950796.1"/>
    <property type="molecule type" value="Genomic_DNA"/>
</dbReference>
<dbReference type="InterPro" id="IPR001764">
    <property type="entry name" value="Glyco_hydro_3_N"/>
</dbReference>
<dbReference type="RefSeq" id="WP_302468089.1">
    <property type="nucleotide sequence ID" value="NZ_JANGAB010000278.1"/>
</dbReference>
<reference evidence="4" key="1">
    <citation type="submission" date="2022-06" db="EMBL/GenBank/DDBJ databases">
        <title>Isolation of gut microbiota from human fecal samples.</title>
        <authorList>
            <person name="Pamer E.G."/>
            <person name="Barat B."/>
            <person name="Waligurski E."/>
            <person name="Medina S."/>
            <person name="Paddock L."/>
            <person name="Mostad J."/>
        </authorList>
    </citation>
    <scope>NUCLEOTIDE SEQUENCE</scope>
    <source>
        <strain evidence="4">DFI.7.96</strain>
    </source>
</reference>
<dbReference type="AlphaFoldDB" id="A0AAW5KCX7"/>
<evidence type="ECO:0000313" key="5">
    <source>
        <dbReference type="Proteomes" id="UP001205063"/>
    </source>
</evidence>
<name>A0AAW5KCX7_9FIRM</name>
<feature type="non-terminal residue" evidence="4">
    <location>
        <position position="1"/>
    </location>
</feature>
<evidence type="ECO:0000256" key="1">
    <source>
        <dbReference type="ARBA" id="ARBA00005336"/>
    </source>
</evidence>
<protein>
    <submittedName>
        <fullName evidence="4">Beta-glucosidase</fullName>
    </submittedName>
</protein>
<comment type="caution">
    <text evidence="4">The sequence shown here is derived from an EMBL/GenBank/DDBJ whole genome shotgun (WGS) entry which is preliminary data.</text>
</comment>
<dbReference type="PANTHER" id="PTHR42715:SF10">
    <property type="entry name" value="BETA-GLUCOSIDASE"/>
    <property type="match status" value="1"/>
</dbReference>
<dbReference type="GO" id="GO:0005975">
    <property type="term" value="P:carbohydrate metabolic process"/>
    <property type="evidence" value="ECO:0007669"/>
    <property type="project" value="InterPro"/>
</dbReference>
<dbReference type="InterPro" id="IPR036962">
    <property type="entry name" value="Glyco_hydro_3_N_sf"/>
</dbReference>
<dbReference type="PANTHER" id="PTHR42715">
    <property type="entry name" value="BETA-GLUCOSIDASE"/>
    <property type="match status" value="1"/>
</dbReference>
<gene>
    <name evidence="4" type="ORF">NE646_14265</name>
</gene>
<sequence>LRLNQKYQVVDGEIVPENFMNSIEKGFFAESVKEEGTSYYQFCTAIPVGTLLAQTWNAELVKEVGEMIGKEMELFQVTLWLAPGMNIHRNPLCGRNFEYYSE</sequence>
<dbReference type="SUPFAM" id="SSF51445">
    <property type="entry name" value="(Trans)glycosidases"/>
    <property type="match status" value="1"/>
</dbReference>
<dbReference type="PRINTS" id="PR00133">
    <property type="entry name" value="GLHYDRLASE3"/>
</dbReference>
<dbReference type="Proteomes" id="UP001205063">
    <property type="component" value="Unassembled WGS sequence"/>
</dbReference>
<evidence type="ECO:0000313" key="4">
    <source>
        <dbReference type="EMBL" id="MCQ4950796.1"/>
    </source>
</evidence>
<keyword evidence="2" id="KW-0378">Hydrolase</keyword>
<feature type="non-terminal residue" evidence="4">
    <location>
        <position position="102"/>
    </location>
</feature>
<dbReference type="Pfam" id="PF00933">
    <property type="entry name" value="Glyco_hydro_3"/>
    <property type="match status" value="1"/>
</dbReference>
<evidence type="ECO:0000259" key="3">
    <source>
        <dbReference type="Pfam" id="PF00933"/>
    </source>
</evidence>
<proteinExistence type="inferred from homology"/>